<dbReference type="OrthoDB" id="9808980at2"/>
<name>A0A151XXK0_9GAMM</name>
<keyword evidence="12" id="KW-1185">Reference proteome</keyword>
<dbReference type="PRINTS" id="PR00368">
    <property type="entry name" value="FADPNR"/>
</dbReference>
<sequence>MHPIVIIGSGMAGYAAAREFRKLNAEQELIMICGDDAANYAKPTLSNAYTGKKSPEQIALGDAAKMAAQLNMQIINHTWVKSIDAAAHQLHLENAEGAAAVQAYSKMVLAIGANPVRLAIAGDGSDDIHVVNSLNDYKAFRSQIDQSTDKRVVILGAGLIGCEFANDLQNTGHSVTVIDLAPQPLGRLLPAHVADAFKDSLEETGIRFALGTTVEKVSKDSHGHYLVTLANGQSFKADIVLSAIGLQPNIALAQTADIHTSRGVLTNAGLETNQTDIYAMGDCAEVNGTLLPYVMPIMQQARALAKTLNGERTAVHYPAMPVAVKTPAAPLTVLPAPIGTEVTWDTEETEDGMLAKATDSEGTLRGFVLLGATAGKQRLALTKQVPDLIPASV</sequence>
<evidence type="ECO:0000313" key="12">
    <source>
        <dbReference type="Proteomes" id="UP000076276"/>
    </source>
</evidence>
<comment type="cofactor">
    <cofactor evidence="1">
        <name>FAD</name>
        <dbReference type="ChEBI" id="CHEBI:57692"/>
    </cofactor>
</comment>
<organism evidence="11 12">
    <name type="scientific">Acinetobacter pragensis</name>
    <dbReference type="NCBI Taxonomy" id="1806892"/>
    <lineage>
        <taxon>Bacteria</taxon>
        <taxon>Pseudomonadati</taxon>
        <taxon>Pseudomonadota</taxon>
        <taxon>Gammaproteobacteria</taxon>
        <taxon>Moraxellales</taxon>
        <taxon>Moraxellaceae</taxon>
        <taxon>Acinetobacter</taxon>
    </lineage>
</organism>
<dbReference type="PANTHER" id="PTHR43429:SF3">
    <property type="entry name" value="NITRITE REDUCTASE [NAD(P)H]"/>
    <property type="match status" value="1"/>
</dbReference>
<dbReference type="InterPro" id="IPR041364">
    <property type="entry name" value="Rbx-bd"/>
</dbReference>
<dbReference type="Pfam" id="PF07992">
    <property type="entry name" value="Pyr_redox_2"/>
    <property type="match status" value="1"/>
</dbReference>
<dbReference type="InterPro" id="IPR050260">
    <property type="entry name" value="FAD-bd_OxRdtase"/>
</dbReference>
<accession>A0A151XXK0</accession>
<dbReference type="Proteomes" id="UP000076276">
    <property type="component" value="Unassembled WGS sequence"/>
</dbReference>
<comment type="subcellular location">
    <subcellularLocation>
        <location evidence="2">Cytoplasm</location>
    </subcellularLocation>
</comment>
<proteinExistence type="inferred from homology"/>
<evidence type="ECO:0000256" key="7">
    <source>
        <dbReference type="ARBA" id="ARBA00023002"/>
    </source>
</evidence>
<gene>
    <name evidence="11" type="ORF">AZH43_04095</name>
</gene>
<dbReference type="RefSeq" id="WP_067672349.1">
    <property type="nucleotide sequence ID" value="NZ_CBCSIK010000001.1"/>
</dbReference>
<dbReference type="PANTHER" id="PTHR43429">
    <property type="entry name" value="PYRIDINE NUCLEOTIDE-DISULFIDE OXIDOREDUCTASE DOMAIN-CONTAINING"/>
    <property type="match status" value="1"/>
</dbReference>
<feature type="domain" description="Rubredoxin binding" evidence="10">
    <location>
        <begin position="314"/>
        <end position="385"/>
    </location>
</feature>
<evidence type="ECO:0000256" key="4">
    <source>
        <dbReference type="ARBA" id="ARBA00022490"/>
    </source>
</evidence>
<comment type="similarity">
    <text evidence="3">Belongs to the FAD-dependent oxidoreductase family.</text>
</comment>
<keyword evidence="8" id="KW-0520">NAD</keyword>
<evidence type="ECO:0000256" key="8">
    <source>
        <dbReference type="ARBA" id="ARBA00023027"/>
    </source>
</evidence>
<evidence type="ECO:0000256" key="6">
    <source>
        <dbReference type="ARBA" id="ARBA00022827"/>
    </source>
</evidence>
<evidence type="ECO:0000313" key="11">
    <source>
        <dbReference type="EMBL" id="KYQ70495.1"/>
    </source>
</evidence>
<comment type="caution">
    <text evidence="11">The sequence shown here is derived from an EMBL/GenBank/DDBJ whole genome shotgun (WGS) entry which is preliminary data.</text>
</comment>
<dbReference type="SUPFAM" id="SSF51905">
    <property type="entry name" value="FAD/NAD(P)-binding domain"/>
    <property type="match status" value="1"/>
</dbReference>
<feature type="domain" description="FAD/NAD(P)-binding" evidence="9">
    <location>
        <begin position="3"/>
        <end position="292"/>
    </location>
</feature>
<dbReference type="GO" id="GO:0005737">
    <property type="term" value="C:cytoplasm"/>
    <property type="evidence" value="ECO:0007669"/>
    <property type="project" value="UniProtKB-SubCell"/>
</dbReference>
<keyword evidence="5" id="KW-0285">Flavoprotein</keyword>
<dbReference type="STRING" id="1806892.AZH43_04095"/>
<keyword evidence="4" id="KW-0963">Cytoplasm</keyword>
<keyword evidence="7" id="KW-0560">Oxidoreductase</keyword>
<dbReference type="Gene3D" id="3.50.50.60">
    <property type="entry name" value="FAD/NAD(P)-binding domain"/>
    <property type="match status" value="2"/>
</dbReference>
<reference evidence="11 12" key="1">
    <citation type="submission" date="2016-03" db="EMBL/GenBank/DDBJ databases">
        <title>Acinetobacter genomospecies 28 strain ANC 4149.</title>
        <authorList>
            <person name="Radolfova-Krizova L."/>
            <person name="Nemec A."/>
        </authorList>
    </citation>
    <scope>NUCLEOTIDE SEQUENCE [LARGE SCALE GENOMIC DNA]</scope>
    <source>
        <strain evidence="11 12">ANC 4149</strain>
    </source>
</reference>
<dbReference type="FunFam" id="3.30.390.120:FF:000002">
    <property type="entry name" value="Rubredoxin-NAD(+) reductase"/>
    <property type="match status" value="1"/>
</dbReference>
<dbReference type="Gene3D" id="3.30.390.120">
    <property type="match status" value="1"/>
</dbReference>
<evidence type="ECO:0000256" key="1">
    <source>
        <dbReference type="ARBA" id="ARBA00001974"/>
    </source>
</evidence>
<dbReference type="AlphaFoldDB" id="A0A151XXK0"/>
<dbReference type="InterPro" id="IPR036188">
    <property type="entry name" value="FAD/NAD-bd_sf"/>
</dbReference>
<evidence type="ECO:0000256" key="3">
    <source>
        <dbReference type="ARBA" id="ARBA00006442"/>
    </source>
</evidence>
<evidence type="ECO:0000256" key="2">
    <source>
        <dbReference type="ARBA" id="ARBA00004496"/>
    </source>
</evidence>
<keyword evidence="6" id="KW-0274">FAD</keyword>
<protein>
    <submittedName>
        <fullName evidence="11">Pyridine nucleotide-disulfide oxidoreductase</fullName>
    </submittedName>
</protein>
<evidence type="ECO:0000259" key="9">
    <source>
        <dbReference type="Pfam" id="PF07992"/>
    </source>
</evidence>
<dbReference type="Pfam" id="PF18113">
    <property type="entry name" value="Rbx_binding"/>
    <property type="match status" value="1"/>
</dbReference>
<dbReference type="GO" id="GO:0016491">
    <property type="term" value="F:oxidoreductase activity"/>
    <property type="evidence" value="ECO:0007669"/>
    <property type="project" value="UniProtKB-KW"/>
</dbReference>
<evidence type="ECO:0000256" key="5">
    <source>
        <dbReference type="ARBA" id="ARBA00022630"/>
    </source>
</evidence>
<dbReference type="EMBL" id="LUAW01000067">
    <property type="protein sequence ID" value="KYQ70495.1"/>
    <property type="molecule type" value="Genomic_DNA"/>
</dbReference>
<evidence type="ECO:0000259" key="10">
    <source>
        <dbReference type="Pfam" id="PF18113"/>
    </source>
</evidence>
<dbReference type="PRINTS" id="PR00411">
    <property type="entry name" value="PNDRDTASEI"/>
</dbReference>
<dbReference type="InterPro" id="IPR023753">
    <property type="entry name" value="FAD/NAD-binding_dom"/>
</dbReference>